<proteinExistence type="predicted"/>
<reference evidence="5" key="1">
    <citation type="submission" date="2021-02" db="EMBL/GenBank/DDBJ databases">
        <authorList>
            <person name="Nowell W R."/>
        </authorList>
    </citation>
    <scope>NUCLEOTIDE SEQUENCE</scope>
</reference>
<dbReference type="EMBL" id="CAJOBG010052245">
    <property type="protein sequence ID" value="CAF4493485.1"/>
    <property type="molecule type" value="Genomic_DNA"/>
</dbReference>
<dbReference type="GO" id="GO:0061542">
    <property type="term" value="F:3-demethylubiquinol 3-O-methyltransferase activity"/>
    <property type="evidence" value="ECO:0007669"/>
    <property type="project" value="InterPro"/>
</dbReference>
<dbReference type="Proteomes" id="UP000663866">
    <property type="component" value="Unassembled WGS sequence"/>
</dbReference>
<evidence type="ECO:0000313" key="6">
    <source>
        <dbReference type="Proteomes" id="UP000663866"/>
    </source>
</evidence>
<evidence type="ECO:0000256" key="2">
    <source>
        <dbReference type="ARBA" id="ARBA00022679"/>
    </source>
</evidence>
<protein>
    <recommendedName>
        <fullName evidence="7">Hexaprenyldihydroxybenzoate methyltransferase</fullName>
    </recommendedName>
</protein>
<dbReference type="InterPro" id="IPR029063">
    <property type="entry name" value="SAM-dependent_MTases_sf"/>
</dbReference>
<evidence type="ECO:0000256" key="3">
    <source>
        <dbReference type="ARBA" id="ARBA00022688"/>
    </source>
</evidence>
<dbReference type="CDD" id="cd02440">
    <property type="entry name" value="AdoMet_MTases"/>
    <property type="match status" value="1"/>
</dbReference>
<dbReference type="GO" id="GO:0032259">
    <property type="term" value="P:methylation"/>
    <property type="evidence" value="ECO:0007669"/>
    <property type="project" value="UniProtKB-KW"/>
</dbReference>
<evidence type="ECO:0000256" key="4">
    <source>
        <dbReference type="ARBA" id="ARBA00022691"/>
    </source>
</evidence>
<evidence type="ECO:0000313" key="5">
    <source>
        <dbReference type="EMBL" id="CAF4493485.1"/>
    </source>
</evidence>
<organism evidence="5 6">
    <name type="scientific">Rotaria magnacalcarata</name>
    <dbReference type="NCBI Taxonomy" id="392030"/>
    <lineage>
        <taxon>Eukaryota</taxon>
        <taxon>Metazoa</taxon>
        <taxon>Spiralia</taxon>
        <taxon>Gnathifera</taxon>
        <taxon>Rotifera</taxon>
        <taxon>Eurotatoria</taxon>
        <taxon>Bdelloidea</taxon>
        <taxon>Philodinida</taxon>
        <taxon>Philodinidae</taxon>
        <taxon>Rotaria</taxon>
    </lineage>
</organism>
<dbReference type="SUPFAM" id="SSF53335">
    <property type="entry name" value="S-adenosyl-L-methionine-dependent methyltransferases"/>
    <property type="match status" value="1"/>
</dbReference>
<dbReference type="InterPro" id="IPR010233">
    <property type="entry name" value="UbiG_MeTrfase"/>
</dbReference>
<feature type="non-terminal residue" evidence="5">
    <location>
        <position position="157"/>
    </location>
</feature>
<dbReference type="AlphaFoldDB" id="A0A820V0R5"/>
<keyword evidence="1" id="KW-0489">Methyltransferase</keyword>
<evidence type="ECO:0008006" key="7">
    <source>
        <dbReference type="Google" id="ProtNLM"/>
    </source>
</evidence>
<dbReference type="Gene3D" id="3.40.50.150">
    <property type="entry name" value="Vaccinia Virus protein VP39"/>
    <property type="match status" value="1"/>
</dbReference>
<feature type="non-terminal residue" evidence="5">
    <location>
        <position position="1"/>
    </location>
</feature>
<dbReference type="GO" id="GO:0005739">
    <property type="term" value="C:mitochondrion"/>
    <property type="evidence" value="ECO:0007669"/>
    <property type="project" value="TreeGrafter"/>
</dbReference>
<name>A0A820V0R5_9BILA</name>
<dbReference type="GO" id="GO:0010420">
    <property type="term" value="F:polyprenyldihydroxybenzoate methyltransferase activity"/>
    <property type="evidence" value="ECO:0007669"/>
    <property type="project" value="InterPro"/>
</dbReference>
<dbReference type="PANTHER" id="PTHR43464">
    <property type="entry name" value="METHYLTRANSFERASE"/>
    <property type="match status" value="1"/>
</dbReference>
<accession>A0A820V0R5</accession>
<dbReference type="NCBIfam" id="TIGR01983">
    <property type="entry name" value="UbiG"/>
    <property type="match status" value="1"/>
</dbReference>
<dbReference type="Pfam" id="PF13489">
    <property type="entry name" value="Methyltransf_23"/>
    <property type="match status" value="1"/>
</dbReference>
<sequence>RLGASVLGIDAVSENISTAEFHADPILKKDLNYKHVTLEELSENVEQIGKYDGIIASEVLEHINNVDGFIGNASKLLKPKGLCFITTLNQTMASYFLGIIAAEYVFRLVPPGTHSWNKFIRPFDLITLFDKNGFTVLLNNGMFYNPLTNRWSWSDNK</sequence>
<evidence type="ECO:0000256" key="1">
    <source>
        <dbReference type="ARBA" id="ARBA00022603"/>
    </source>
</evidence>
<keyword evidence="2" id="KW-0808">Transferase</keyword>
<comment type="caution">
    <text evidence="5">The sequence shown here is derived from an EMBL/GenBank/DDBJ whole genome shotgun (WGS) entry which is preliminary data.</text>
</comment>
<keyword evidence="4" id="KW-0949">S-adenosyl-L-methionine</keyword>
<keyword evidence="3" id="KW-0831">Ubiquinone biosynthesis</keyword>
<gene>
    <name evidence="5" type="ORF">OVN521_LOCUS40323</name>
</gene>
<keyword evidence="6" id="KW-1185">Reference proteome</keyword>
<dbReference type="PANTHER" id="PTHR43464:SF19">
    <property type="entry name" value="UBIQUINONE BIOSYNTHESIS O-METHYLTRANSFERASE, MITOCHONDRIAL"/>
    <property type="match status" value="1"/>
</dbReference>